<evidence type="ECO:0000256" key="1">
    <source>
        <dbReference type="ARBA" id="ARBA00004123"/>
    </source>
</evidence>
<dbReference type="GO" id="GO:0046982">
    <property type="term" value="F:protein heterodimerization activity"/>
    <property type="evidence" value="ECO:0007669"/>
    <property type="project" value="InterPro"/>
</dbReference>
<dbReference type="Gene3D" id="1.10.20.10">
    <property type="entry name" value="Histone, subunit A"/>
    <property type="match status" value="1"/>
</dbReference>
<protein>
    <recommendedName>
        <fullName evidence="4">Transcription factor CBF/NF-Y/archaeal histone domain-containing protein</fullName>
    </recommendedName>
</protein>
<reference evidence="5 6" key="1">
    <citation type="submission" date="2022-07" db="EMBL/GenBank/DDBJ databases">
        <title>Genome-wide signatures of adaptation to extreme environments.</title>
        <authorList>
            <person name="Cho C.H."/>
            <person name="Yoon H.S."/>
        </authorList>
    </citation>
    <scope>NUCLEOTIDE SEQUENCE [LARGE SCALE GENOMIC DNA]</scope>
    <source>
        <strain evidence="5 6">DBV 063 E5</strain>
    </source>
</reference>
<dbReference type="InterPro" id="IPR042225">
    <property type="entry name" value="Ncb2"/>
</dbReference>
<dbReference type="InterPro" id="IPR009072">
    <property type="entry name" value="Histone-fold"/>
</dbReference>
<name>A0AAV9IZ34_CYACA</name>
<feature type="domain" description="Transcription factor CBF/NF-Y/archaeal histone" evidence="4">
    <location>
        <begin position="92"/>
        <end position="137"/>
    </location>
</feature>
<evidence type="ECO:0000313" key="5">
    <source>
        <dbReference type="EMBL" id="KAK4537340.1"/>
    </source>
</evidence>
<proteinExistence type="predicted"/>
<dbReference type="GO" id="GO:0016251">
    <property type="term" value="F:RNA polymerase II general transcription initiation factor activity"/>
    <property type="evidence" value="ECO:0007669"/>
    <property type="project" value="TreeGrafter"/>
</dbReference>
<organism evidence="5 6">
    <name type="scientific">Cyanidium caldarium</name>
    <name type="common">Red alga</name>
    <dbReference type="NCBI Taxonomy" id="2771"/>
    <lineage>
        <taxon>Eukaryota</taxon>
        <taxon>Rhodophyta</taxon>
        <taxon>Bangiophyceae</taxon>
        <taxon>Cyanidiales</taxon>
        <taxon>Cyanidiaceae</taxon>
        <taxon>Cyanidium</taxon>
    </lineage>
</organism>
<gene>
    <name evidence="5" type="ORF">CDCA_CDCA12G3365</name>
</gene>
<comment type="subcellular location">
    <subcellularLocation>
        <location evidence="1">Nucleus</location>
    </subcellularLocation>
</comment>
<evidence type="ECO:0000256" key="2">
    <source>
        <dbReference type="ARBA" id="ARBA00023242"/>
    </source>
</evidence>
<evidence type="ECO:0000256" key="3">
    <source>
        <dbReference type="SAM" id="MobiDB-lite"/>
    </source>
</evidence>
<dbReference type="Proteomes" id="UP001301350">
    <property type="component" value="Unassembled WGS sequence"/>
</dbReference>
<dbReference type="GO" id="GO:0000122">
    <property type="term" value="P:negative regulation of transcription by RNA polymerase II"/>
    <property type="evidence" value="ECO:0007669"/>
    <property type="project" value="InterPro"/>
</dbReference>
<dbReference type="SUPFAM" id="SSF47113">
    <property type="entry name" value="Histone-fold"/>
    <property type="match status" value="1"/>
</dbReference>
<keyword evidence="2" id="KW-0539">Nucleus</keyword>
<dbReference type="GO" id="GO:0017025">
    <property type="term" value="F:TBP-class protein binding"/>
    <property type="evidence" value="ECO:0007669"/>
    <property type="project" value="TreeGrafter"/>
</dbReference>
<evidence type="ECO:0000313" key="6">
    <source>
        <dbReference type="Proteomes" id="UP001301350"/>
    </source>
</evidence>
<dbReference type="EMBL" id="JANCYW010000012">
    <property type="protein sequence ID" value="KAK4537340.1"/>
    <property type="molecule type" value="Genomic_DNA"/>
</dbReference>
<dbReference type="PANTHER" id="PTHR46138">
    <property type="entry name" value="PROTEIN DR1"/>
    <property type="match status" value="1"/>
</dbReference>
<sequence length="201" mass="21884">MSTSKAGAWTADLPAAPTTTNTPESGEAGLPKRTVLALVSDILQNDGEAGTSLAISGNAKAEQHDASEDEGDDGDEDYVAPAVTGPRRGSKHLAVEARDLFCASVNAFLQRVAGEATLACDAERRRTMTPEHLFLALERVGYGDYAQRLRPLAESVKHEQQERYRKKNVRARFEHTGLSMEELKRQQAELLAAARDQPLQL</sequence>
<comment type="caution">
    <text evidence="5">The sequence shown here is derived from an EMBL/GenBank/DDBJ whole genome shotgun (WGS) entry which is preliminary data.</text>
</comment>
<dbReference type="Pfam" id="PF00808">
    <property type="entry name" value="CBFD_NFYB_HMF"/>
    <property type="match status" value="1"/>
</dbReference>
<dbReference type="GO" id="GO:0017054">
    <property type="term" value="C:negative cofactor 2 complex"/>
    <property type="evidence" value="ECO:0007669"/>
    <property type="project" value="InterPro"/>
</dbReference>
<dbReference type="AlphaFoldDB" id="A0AAV9IZ34"/>
<accession>A0AAV9IZ34</accession>
<keyword evidence="6" id="KW-1185">Reference proteome</keyword>
<feature type="region of interest" description="Disordered" evidence="3">
    <location>
        <begin position="58"/>
        <end position="77"/>
    </location>
</feature>
<feature type="region of interest" description="Disordered" evidence="3">
    <location>
        <begin position="1"/>
        <end position="30"/>
    </location>
</feature>
<feature type="compositionally biased region" description="Acidic residues" evidence="3">
    <location>
        <begin position="67"/>
        <end position="77"/>
    </location>
</feature>
<dbReference type="PANTHER" id="PTHR46138:SF1">
    <property type="entry name" value="PROTEIN DR1"/>
    <property type="match status" value="1"/>
</dbReference>
<evidence type="ECO:0000259" key="4">
    <source>
        <dbReference type="Pfam" id="PF00808"/>
    </source>
</evidence>
<dbReference type="GO" id="GO:0051123">
    <property type="term" value="P:RNA polymerase II preinitiation complex assembly"/>
    <property type="evidence" value="ECO:0007669"/>
    <property type="project" value="TreeGrafter"/>
</dbReference>
<dbReference type="InterPro" id="IPR003958">
    <property type="entry name" value="CBFA_NFYB_domain"/>
</dbReference>